<dbReference type="AlphaFoldDB" id="A0A0E4H5F8"/>
<dbReference type="EMBL" id="CTEN01000004">
    <property type="protein sequence ID" value="CQR25725.1"/>
    <property type="molecule type" value="Genomic_DNA"/>
</dbReference>
<organism evidence="1 2">
    <name type="scientific">Streptococcus varani</name>
    <dbReference type="NCBI Taxonomy" id="1608583"/>
    <lineage>
        <taxon>Bacteria</taxon>
        <taxon>Bacillati</taxon>
        <taxon>Bacillota</taxon>
        <taxon>Bacilli</taxon>
        <taxon>Lactobacillales</taxon>
        <taxon>Streptococcaceae</taxon>
        <taxon>Streptococcus</taxon>
    </lineage>
</organism>
<dbReference type="STRING" id="1608583.BN1356_02067"/>
<sequence length="32" mass="3702">MQELPGELGSFLALTQPMFLIVFSRYELENNN</sequence>
<protein>
    <submittedName>
        <fullName evidence="1">Uncharacterized protein</fullName>
    </submittedName>
</protein>
<gene>
    <name evidence="1" type="ORF">BN1356_02067</name>
</gene>
<evidence type="ECO:0000313" key="2">
    <source>
        <dbReference type="Proteomes" id="UP000198604"/>
    </source>
</evidence>
<reference evidence="2" key="1">
    <citation type="submission" date="2015-03" db="EMBL/GenBank/DDBJ databases">
        <authorList>
            <person name="Urmite Genomes"/>
        </authorList>
    </citation>
    <scope>NUCLEOTIDE SEQUENCE [LARGE SCALE GENOMIC DNA]</scope>
    <source>
        <strain evidence="2">FF10</strain>
    </source>
</reference>
<proteinExistence type="predicted"/>
<evidence type="ECO:0000313" key="1">
    <source>
        <dbReference type="EMBL" id="CQR25725.1"/>
    </source>
</evidence>
<name>A0A0E4H5F8_9STRE</name>
<keyword evidence="2" id="KW-1185">Reference proteome</keyword>
<dbReference type="Proteomes" id="UP000198604">
    <property type="component" value="Unassembled WGS sequence"/>
</dbReference>
<accession>A0A0E4H5F8</accession>